<feature type="transmembrane region" description="Helical" evidence="2">
    <location>
        <begin position="432"/>
        <end position="451"/>
    </location>
</feature>
<comment type="caution">
    <text evidence="3">The sequence shown here is derived from an EMBL/GenBank/DDBJ whole genome shotgun (WGS) entry which is preliminary data.</text>
</comment>
<keyword evidence="2" id="KW-1133">Transmembrane helix</keyword>
<keyword evidence="4" id="KW-1185">Reference proteome</keyword>
<dbReference type="Proteomes" id="UP001150569">
    <property type="component" value="Unassembled WGS sequence"/>
</dbReference>
<name>A0A9W8DK54_9FUNG</name>
<proteinExistence type="predicted"/>
<dbReference type="InterPro" id="IPR015915">
    <property type="entry name" value="Kelch-typ_b-propeller"/>
</dbReference>
<dbReference type="OrthoDB" id="432528at2759"/>
<sequence length="601" mass="64589">MVSRVSAKASPLQRYYHGGIYADRCLYIVGGQSDATGAPVDISLRLLLNNEFDSSDAVWSSTGLTGSAAPSVSGLAVSNTLHYESTQVVAVGSDANSNSSNTSRSYLYISRNQSWRMLNTIALSPQAQGDSNHDAIVPEFGVTTQYVPISFGASLVYSPGAEALVQFGGRIAGGTDQGKATAATQILTPIGNYQLTFQLTGDTNEPTPRYLHSALMMNTTHMLVVGGMPDVGSIPSATSSPSDWAAIGNLTANGWPTVDTVHVLDTVHGTWSAVETTGSTEFQTLTGSPGVMYGNAIYFYGGQIRGNTAINHQFLILDVSTTPWTWSNRTLAGFPTRGRYGHSATLVGRYLLLAFGASVDQPMGPDQLYKTLLMVDLSTWTQVTTFDLRLATTIPKAEVASGRAWALEADGQLHNGDGQNASGMLSLSTGSIVGVVFGALVGMALVVYLFMRAIRRQAGGLSSRRRRHRRRRRHYQDSQGTMDGGSEGSSSSSSSSNGPARNYSHRSLMLFLDQIAPIVVAAPEKSHLSTTFQGSPSPSSSAFAISPQFRSRFPRSPIRPLRHNRLLPSDEYNDLKEPERRLINTLMDFPSTPPTSRQCVP</sequence>
<reference evidence="3" key="1">
    <citation type="submission" date="2022-07" db="EMBL/GenBank/DDBJ databases">
        <title>Phylogenomic reconstructions and comparative analyses of Kickxellomycotina fungi.</title>
        <authorList>
            <person name="Reynolds N.K."/>
            <person name="Stajich J.E."/>
            <person name="Barry K."/>
            <person name="Grigoriev I.V."/>
            <person name="Crous P."/>
            <person name="Smith M.E."/>
        </authorList>
    </citation>
    <scope>NUCLEOTIDE SEQUENCE</scope>
    <source>
        <strain evidence="3">RSA 861</strain>
    </source>
</reference>
<organism evidence="3 4">
    <name type="scientific">Tieghemiomyces parasiticus</name>
    <dbReference type="NCBI Taxonomy" id="78921"/>
    <lineage>
        <taxon>Eukaryota</taxon>
        <taxon>Fungi</taxon>
        <taxon>Fungi incertae sedis</taxon>
        <taxon>Zoopagomycota</taxon>
        <taxon>Kickxellomycotina</taxon>
        <taxon>Dimargaritomycetes</taxon>
        <taxon>Dimargaritales</taxon>
        <taxon>Dimargaritaceae</taxon>
        <taxon>Tieghemiomyces</taxon>
    </lineage>
</organism>
<feature type="region of interest" description="Disordered" evidence="1">
    <location>
        <begin position="460"/>
        <end position="501"/>
    </location>
</feature>
<accession>A0A9W8DK54</accession>
<evidence type="ECO:0000256" key="2">
    <source>
        <dbReference type="SAM" id="Phobius"/>
    </source>
</evidence>
<evidence type="ECO:0008006" key="5">
    <source>
        <dbReference type="Google" id="ProtNLM"/>
    </source>
</evidence>
<dbReference type="PANTHER" id="PTHR23244">
    <property type="entry name" value="KELCH REPEAT DOMAIN"/>
    <property type="match status" value="1"/>
</dbReference>
<dbReference type="AlphaFoldDB" id="A0A9W8DK54"/>
<evidence type="ECO:0000256" key="1">
    <source>
        <dbReference type="SAM" id="MobiDB-lite"/>
    </source>
</evidence>
<keyword evidence="2" id="KW-0812">Transmembrane</keyword>
<dbReference type="SUPFAM" id="SSF117281">
    <property type="entry name" value="Kelch motif"/>
    <property type="match status" value="1"/>
</dbReference>
<dbReference type="Gene3D" id="2.120.10.80">
    <property type="entry name" value="Kelch-type beta propeller"/>
    <property type="match status" value="2"/>
</dbReference>
<feature type="compositionally biased region" description="Basic residues" evidence="1">
    <location>
        <begin position="463"/>
        <end position="474"/>
    </location>
</feature>
<keyword evidence="2" id="KW-0472">Membrane</keyword>
<evidence type="ECO:0000313" key="4">
    <source>
        <dbReference type="Proteomes" id="UP001150569"/>
    </source>
</evidence>
<dbReference type="EMBL" id="JANBPT010000916">
    <property type="protein sequence ID" value="KAJ1911582.1"/>
    <property type="molecule type" value="Genomic_DNA"/>
</dbReference>
<evidence type="ECO:0000313" key="3">
    <source>
        <dbReference type="EMBL" id="KAJ1911582.1"/>
    </source>
</evidence>
<protein>
    <recommendedName>
        <fullName evidence="5">Galactose oxidase</fullName>
    </recommendedName>
</protein>
<gene>
    <name evidence="3" type="ORF">IWQ60_010073</name>
</gene>